<name>A0A2S4Q1J0_9PEZI</name>
<keyword evidence="4 9" id="KW-0812">Transmembrane</keyword>
<evidence type="ECO:0000313" key="12">
    <source>
        <dbReference type="Proteomes" id="UP000237438"/>
    </source>
</evidence>
<feature type="transmembrane region" description="Helical" evidence="9">
    <location>
        <begin position="388"/>
        <end position="409"/>
    </location>
</feature>
<evidence type="ECO:0000256" key="8">
    <source>
        <dbReference type="RuleBase" id="RU003346"/>
    </source>
</evidence>
<dbReference type="InterPro" id="IPR005828">
    <property type="entry name" value="MFS_sugar_transport-like"/>
</dbReference>
<evidence type="ECO:0000313" key="11">
    <source>
        <dbReference type="EMBL" id="POS88153.1"/>
    </source>
</evidence>
<dbReference type="EMBL" id="PEDP01000025">
    <property type="protein sequence ID" value="POS88153.1"/>
    <property type="molecule type" value="Genomic_DNA"/>
</dbReference>
<proteinExistence type="inferred from homology"/>
<accession>A0A2S4Q1J0</accession>
<feature type="transmembrane region" description="Helical" evidence="9">
    <location>
        <begin position="353"/>
        <end position="376"/>
    </location>
</feature>
<dbReference type="InterPro" id="IPR003663">
    <property type="entry name" value="Sugar/inositol_transpt"/>
</dbReference>
<keyword evidence="12" id="KW-1185">Reference proteome</keyword>
<organism evidence="11 12">
    <name type="scientific">Erysiphe pulchra</name>
    <dbReference type="NCBI Taxonomy" id="225359"/>
    <lineage>
        <taxon>Eukaryota</taxon>
        <taxon>Fungi</taxon>
        <taxon>Dikarya</taxon>
        <taxon>Ascomycota</taxon>
        <taxon>Pezizomycotina</taxon>
        <taxon>Leotiomycetes</taxon>
        <taxon>Erysiphales</taxon>
        <taxon>Erysiphaceae</taxon>
        <taxon>Erysiphe</taxon>
    </lineage>
</organism>
<dbReference type="GO" id="GO:0005366">
    <property type="term" value="F:myo-inositol:proton symporter activity"/>
    <property type="evidence" value="ECO:0007669"/>
    <property type="project" value="TreeGrafter"/>
</dbReference>
<keyword evidence="3 8" id="KW-0813">Transport</keyword>
<comment type="subcellular location">
    <subcellularLocation>
        <location evidence="1">Membrane</location>
        <topology evidence="1">Multi-pass membrane protein</topology>
    </subcellularLocation>
</comment>
<dbReference type="InterPro" id="IPR020846">
    <property type="entry name" value="MFS_dom"/>
</dbReference>
<feature type="transmembrane region" description="Helical" evidence="9">
    <location>
        <begin position="155"/>
        <end position="176"/>
    </location>
</feature>
<dbReference type="Pfam" id="PF00083">
    <property type="entry name" value="Sugar_tr"/>
    <property type="match status" value="1"/>
</dbReference>
<evidence type="ECO:0000256" key="1">
    <source>
        <dbReference type="ARBA" id="ARBA00004141"/>
    </source>
</evidence>
<dbReference type="STRING" id="225359.A0A2S4Q1J0"/>
<evidence type="ECO:0000256" key="6">
    <source>
        <dbReference type="ARBA" id="ARBA00023136"/>
    </source>
</evidence>
<evidence type="ECO:0000259" key="10">
    <source>
        <dbReference type="PROSITE" id="PS50850"/>
    </source>
</evidence>
<evidence type="ECO:0000256" key="4">
    <source>
        <dbReference type="ARBA" id="ARBA00022692"/>
    </source>
</evidence>
<keyword evidence="6 9" id="KW-0472">Membrane</keyword>
<dbReference type="Proteomes" id="UP000237438">
    <property type="component" value="Unassembled WGS sequence"/>
</dbReference>
<dbReference type="InterPro" id="IPR005829">
    <property type="entry name" value="Sugar_transporter_CS"/>
</dbReference>
<dbReference type="PRINTS" id="PR00171">
    <property type="entry name" value="SUGRTRNSPORT"/>
</dbReference>
<feature type="transmembrane region" description="Helical" evidence="9">
    <location>
        <begin position="283"/>
        <end position="301"/>
    </location>
</feature>
<evidence type="ECO:0000256" key="5">
    <source>
        <dbReference type="ARBA" id="ARBA00022989"/>
    </source>
</evidence>
<dbReference type="PANTHER" id="PTHR48020">
    <property type="entry name" value="PROTON MYO-INOSITOL COTRANSPORTER"/>
    <property type="match status" value="1"/>
</dbReference>
<dbReference type="PANTHER" id="PTHR48020:SF22">
    <property type="entry name" value="MAJOR FACILITATOR SUPERFAMILY (MFS) PROFILE DOMAIN-CONTAINING PROTEIN-RELATED"/>
    <property type="match status" value="1"/>
</dbReference>
<comment type="similarity">
    <text evidence="2 8">Belongs to the major facilitator superfamily. Sugar transporter (TC 2.A.1.1) family.</text>
</comment>
<keyword evidence="5 9" id="KW-1133">Transmembrane helix</keyword>
<dbReference type="Gene3D" id="1.20.1250.20">
    <property type="entry name" value="MFS general substrate transporter like domains"/>
    <property type="match status" value="1"/>
</dbReference>
<dbReference type="InterPro" id="IPR036259">
    <property type="entry name" value="MFS_trans_sf"/>
</dbReference>
<feature type="transmembrane region" description="Helical" evidence="9">
    <location>
        <begin position="238"/>
        <end position="263"/>
    </location>
</feature>
<dbReference type="FunFam" id="1.20.1250.20:FF:000073">
    <property type="entry name" value="MFS myo-inositol transporter, putative"/>
    <property type="match status" value="1"/>
</dbReference>
<feature type="transmembrane region" description="Helical" evidence="9">
    <location>
        <begin position="313"/>
        <end position="333"/>
    </location>
</feature>
<dbReference type="OrthoDB" id="6339427at2759"/>
<dbReference type="PROSITE" id="PS00216">
    <property type="entry name" value="SUGAR_TRANSPORT_1"/>
    <property type="match status" value="1"/>
</dbReference>
<dbReference type="NCBIfam" id="TIGR00879">
    <property type="entry name" value="SP"/>
    <property type="match status" value="1"/>
</dbReference>
<evidence type="ECO:0000256" key="3">
    <source>
        <dbReference type="ARBA" id="ARBA00022448"/>
    </source>
</evidence>
<dbReference type="GO" id="GO:1904679">
    <property type="term" value="P:myo-inositol import across plasma membrane"/>
    <property type="evidence" value="ECO:0007669"/>
    <property type="project" value="TreeGrafter"/>
</dbReference>
<feature type="transmembrane region" description="Helical" evidence="9">
    <location>
        <begin position="68"/>
        <end position="90"/>
    </location>
</feature>
<comment type="caution">
    <text evidence="11">The sequence shown here is derived from an EMBL/GenBank/DDBJ whole genome shotgun (WGS) entry which is preliminary data.</text>
</comment>
<dbReference type="SUPFAM" id="SSF103473">
    <property type="entry name" value="MFS general substrate transporter"/>
    <property type="match status" value="1"/>
</dbReference>
<reference evidence="11 12" key="1">
    <citation type="submission" date="2017-10" db="EMBL/GenBank/DDBJ databases">
        <title>Development of genomic resources for the powdery mildew, Erysiphe pulchra.</title>
        <authorList>
            <person name="Wadl P.A."/>
            <person name="Mack B.M."/>
            <person name="Moore G."/>
            <person name="Beltz S.B."/>
        </authorList>
    </citation>
    <scope>NUCLEOTIDE SEQUENCE [LARGE SCALE GENOMIC DNA]</scope>
    <source>
        <strain evidence="11">Cflorida</strain>
    </source>
</reference>
<comment type="catalytic activity">
    <reaction evidence="7">
        <text>myo-inositol(out) + H(+)(out) = myo-inositol(in) + H(+)(in)</text>
        <dbReference type="Rhea" id="RHEA:60364"/>
        <dbReference type="ChEBI" id="CHEBI:15378"/>
        <dbReference type="ChEBI" id="CHEBI:17268"/>
    </reaction>
</comment>
<dbReference type="InterPro" id="IPR050814">
    <property type="entry name" value="Myo-inositol_Transporter"/>
</dbReference>
<dbReference type="PROSITE" id="PS00217">
    <property type="entry name" value="SUGAR_TRANSPORT_2"/>
    <property type="match status" value="1"/>
</dbReference>
<dbReference type="GO" id="GO:0016020">
    <property type="term" value="C:membrane"/>
    <property type="evidence" value="ECO:0007669"/>
    <property type="project" value="UniProtKB-SubCell"/>
</dbReference>
<gene>
    <name evidence="11" type="ORF">EPUL_000320</name>
</gene>
<sequence>MSHVSACLTQTGYDTGVISSVLIYLSTDLGHKLSNGEKELVTSITSGGALVGTVVAGLMADRYGRKRVIYVGCALFVLGAILQTTAFGIIQMTSGRLVVGLGIGSVAMVVPLYIAEISPARYRGKLIGTNTLSITFGQLVSYGAGGLFGSVSHGWRWMVGLAAAPAILLACLLPFLPESPRQLLLHQKTNEASKVLQQIFPTATPEQIQHKIRHISAHFRLSKELQDGKSKWWSFKQLFVVPANLRATAAACGVMALSQFTGFNNLMYYSATLFSVMGFKNPVGVGSIVAAVNCVFAILYINVVDRFGRRRVLLCTVLGVSFFLALVAASLHYTEISNDMSIPPDVEVGWSAYLVLISMMGLVVFYASGIGPLAWVSAEFFPMEVRSLGTMVMTISNWAPNILISSTFLTLMEKTTPTGTFASYSAICCVGWIAIYFCYPEVKGLTLESIRDIFEDGFGVQKARDIQKEINEKMKTMKI</sequence>
<feature type="transmembrane region" description="Helical" evidence="9">
    <location>
        <begin position="127"/>
        <end position="149"/>
    </location>
</feature>
<feature type="transmembrane region" description="Helical" evidence="9">
    <location>
        <begin position="421"/>
        <end position="439"/>
    </location>
</feature>
<evidence type="ECO:0000256" key="9">
    <source>
        <dbReference type="SAM" id="Phobius"/>
    </source>
</evidence>
<feature type="transmembrane region" description="Helical" evidence="9">
    <location>
        <begin position="96"/>
        <end position="115"/>
    </location>
</feature>
<feature type="domain" description="Major facilitator superfamily (MFS) profile" evidence="10">
    <location>
        <begin position="1"/>
        <end position="443"/>
    </location>
</feature>
<evidence type="ECO:0000256" key="7">
    <source>
        <dbReference type="ARBA" id="ARBA00049119"/>
    </source>
</evidence>
<dbReference type="PROSITE" id="PS50850">
    <property type="entry name" value="MFS"/>
    <property type="match status" value="1"/>
</dbReference>
<evidence type="ECO:0000256" key="2">
    <source>
        <dbReference type="ARBA" id="ARBA00010992"/>
    </source>
</evidence>
<dbReference type="AlphaFoldDB" id="A0A2S4Q1J0"/>
<protein>
    <recommendedName>
        <fullName evidence="10">Major facilitator superfamily (MFS) profile domain-containing protein</fullName>
    </recommendedName>
</protein>